<dbReference type="OrthoDB" id="745247at2759"/>
<evidence type="ECO:0000313" key="3">
    <source>
        <dbReference type="Proteomes" id="UP000886595"/>
    </source>
</evidence>
<gene>
    <name evidence="2" type="ORF">Bca52824_017696</name>
</gene>
<dbReference type="InterPro" id="IPR044689">
    <property type="entry name" value="CGR2/3"/>
</dbReference>
<keyword evidence="3" id="KW-1185">Reference proteome</keyword>
<proteinExistence type="predicted"/>
<dbReference type="EMBL" id="JAAMPC010000004">
    <property type="protein sequence ID" value="KAG2314574.1"/>
    <property type="molecule type" value="Genomic_DNA"/>
</dbReference>
<keyword evidence="1" id="KW-0812">Transmembrane</keyword>
<protein>
    <submittedName>
        <fullName evidence="2">Uncharacterized protein</fullName>
    </submittedName>
</protein>
<comment type="caution">
    <text evidence="2">The sequence shown here is derived from an EMBL/GenBank/DDBJ whole genome shotgun (WGS) entry which is preliminary data.</text>
</comment>
<dbReference type="Proteomes" id="UP000886595">
    <property type="component" value="Unassembled WGS sequence"/>
</dbReference>
<dbReference type="AlphaFoldDB" id="A0A8X8AVM9"/>
<reference evidence="2 3" key="1">
    <citation type="submission" date="2020-02" db="EMBL/GenBank/DDBJ databases">
        <authorList>
            <person name="Ma Q."/>
            <person name="Huang Y."/>
            <person name="Song X."/>
            <person name="Pei D."/>
        </authorList>
    </citation>
    <scope>NUCLEOTIDE SEQUENCE [LARGE SCALE GENOMIC DNA]</scope>
    <source>
        <strain evidence="2">Sxm20200214</strain>
        <tissue evidence="2">Leaf</tissue>
    </source>
</reference>
<evidence type="ECO:0000313" key="2">
    <source>
        <dbReference type="EMBL" id="KAG2314574.1"/>
    </source>
</evidence>
<dbReference type="GO" id="GO:0045488">
    <property type="term" value="P:pectin metabolic process"/>
    <property type="evidence" value="ECO:0007669"/>
    <property type="project" value="InterPro"/>
</dbReference>
<sequence>MARRQAGSTRRVGDGGSFPFAGASHSKSRSSPLLSICLVLLGASLLIWYAYSGLGIFKSVKEVSKVSGDYSCTSEVQRAVSLLKKAYGDGMRKSMV</sequence>
<name>A0A8X8AVM9_BRACI</name>
<accession>A0A8X8AVM9</accession>
<dbReference type="PANTHER" id="PTHR34208:SF2">
    <property type="entry name" value="PECTIN METHYLESTERASE CGR2-RELATED"/>
    <property type="match status" value="1"/>
</dbReference>
<feature type="transmembrane region" description="Helical" evidence="1">
    <location>
        <begin position="33"/>
        <end position="51"/>
    </location>
</feature>
<dbReference type="GO" id="GO:0008168">
    <property type="term" value="F:methyltransferase activity"/>
    <property type="evidence" value="ECO:0007669"/>
    <property type="project" value="InterPro"/>
</dbReference>
<evidence type="ECO:0000256" key="1">
    <source>
        <dbReference type="SAM" id="Phobius"/>
    </source>
</evidence>
<keyword evidence="1" id="KW-0472">Membrane</keyword>
<organism evidence="2 3">
    <name type="scientific">Brassica carinata</name>
    <name type="common">Ethiopian mustard</name>
    <name type="synonym">Abyssinian cabbage</name>
    <dbReference type="NCBI Taxonomy" id="52824"/>
    <lineage>
        <taxon>Eukaryota</taxon>
        <taxon>Viridiplantae</taxon>
        <taxon>Streptophyta</taxon>
        <taxon>Embryophyta</taxon>
        <taxon>Tracheophyta</taxon>
        <taxon>Spermatophyta</taxon>
        <taxon>Magnoliopsida</taxon>
        <taxon>eudicotyledons</taxon>
        <taxon>Gunneridae</taxon>
        <taxon>Pentapetalae</taxon>
        <taxon>rosids</taxon>
        <taxon>malvids</taxon>
        <taxon>Brassicales</taxon>
        <taxon>Brassicaceae</taxon>
        <taxon>Brassiceae</taxon>
        <taxon>Brassica</taxon>
    </lineage>
</organism>
<dbReference type="PANTHER" id="PTHR34208">
    <property type="entry name" value="S-ADENOSYL-L-METHIONINE-DEPENDENT METHYLTRANSFERASE-RELATED"/>
    <property type="match status" value="1"/>
</dbReference>
<keyword evidence="1" id="KW-1133">Transmembrane helix</keyword>